<protein>
    <submittedName>
        <fullName evidence="3">Y-box-binding protein 2-A</fullName>
    </submittedName>
</protein>
<evidence type="ECO:0000256" key="1">
    <source>
        <dbReference type="SAM" id="MobiDB-lite"/>
    </source>
</evidence>
<feature type="compositionally biased region" description="Low complexity" evidence="1">
    <location>
        <begin position="156"/>
        <end position="166"/>
    </location>
</feature>
<feature type="region of interest" description="Disordered" evidence="1">
    <location>
        <begin position="62"/>
        <end position="84"/>
    </location>
</feature>
<evidence type="ECO:0000313" key="4">
    <source>
        <dbReference type="Proteomes" id="UP000324222"/>
    </source>
</evidence>
<dbReference type="PRINTS" id="PR00050">
    <property type="entry name" value="COLDSHOCK"/>
</dbReference>
<name>A0A5B7J299_PORTR</name>
<dbReference type="CDD" id="cd04458">
    <property type="entry name" value="CSP_CDS"/>
    <property type="match status" value="1"/>
</dbReference>
<dbReference type="AlphaFoldDB" id="A0A5B7J299"/>
<dbReference type="InterPro" id="IPR002059">
    <property type="entry name" value="CSP_DNA-bd"/>
</dbReference>
<feature type="region of interest" description="Disordered" evidence="1">
    <location>
        <begin position="121"/>
        <end position="190"/>
    </location>
</feature>
<dbReference type="SUPFAM" id="SSF50249">
    <property type="entry name" value="Nucleic acid-binding proteins"/>
    <property type="match status" value="1"/>
</dbReference>
<dbReference type="InterPro" id="IPR019844">
    <property type="entry name" value="CSD_CS"/>
</dbReference>
<sequence length="241" mass="27130">MASQQQHHGHIKWYNYKRGFGFIRDSNTKTDVFVHFTGLKQSLQRHLPREGDKVHFTVCEGEKGPEARHTARTGNQNTTKPYASSQKPLLRTWNMEGKVSACICTAKILAGSDEEDAFIDVEGSDTDQPSSPVEPPPADDEGWITPTKTKKKKNSTSKTPAAEAEPTPQPSHQTEQDRKKAARGTQETMRATVAMLENLKRANPHVILPPINIKIDEEDTALPTQQQEEWTTIRRHTQKNK</sequence>
<dbReference type="GO" id="GO:0003676">
    <property type="term" value="F:nucleic acid binding"/>
    <property type="evidence" value="ECO:0007669"/>
    <property type="project" value="InterPro"/>
</dbReference>
<dbReference type="Gene3D" id="2.40.50.140">
    <property type="entry name" value="Nucleic acid-binding proteins"/>
    <property type="match status" value="1"/>
</dbReference>
<dbReference type="InterPro" id="IPR050181">
    <property type="entry name" value="Cold_shock_domain"/>
</dbReference>
<feature type="domain" description="CSD" evidence="2">
    <location>
        <begin position="6"/>
        <end position="72"/>
    </location>
</feature>
<dbReference type="PROSITE" id="PS00352">
    <property type="entry name" value="CSD_1"/>
    <property type="match status" value="1"/>
</dbReference>
<dbReference type="EMBL" id="VSRR010079253">
    <property type="protein sequence ID" value="MPC88885.1"/>
    <property type="molecule type" value="Genomic_DNA"/>
</dbReference>
<feature type="compositionally biased region" description="Polar residues" evidence="1">
    <location>
        <begin position="72"/>
        <end position="84"/>
    </location>
</feature>
<dbReference type="PROSITE" id="PS51857">
    <property type="entry name" value="CSD_2"/>
    <property type="match status" value="1"/>
</dbReference>
<dbReference type="InterPro" id="IPR011129">
    <property type="entry name" value="CSD"/>
</dbReference>
<dbReference type="Pfam" id="PF00313">
    <property type="entry name" value="CSD"/>
    <property type="match status" value="1"/>
</dbReference>
<evidence type="ECO:0000259" key="2">
    <source>
        <dbReference type="PROSITE" id="PS51857"/>
    </source>
</evidence>
<evidence type="ECO:0000313" key="3">
    <source>
        <dbReference type="EMBL" id="MPC88885.1"/>
    </source>
</evidence>
<reference evidence="3 4" key="1">
    <citation type="submission" date="2019-05" db="EMBL/GenBank/DDBJ databases">
        <title>Another draft genome of Portunus trituberculatus and its Hox gene families provides insights of decapod evolution.</title>
        <authorList>
            <person name="Jeong J.-H."/>
            <person name="Song I."/>
            <person name="Kim S."/>
            <person name="Choi T."/>
            <person name="Kim D."/>
            <person name="Ryu S."/>
            <person name="Kim W."/>
        </authorList>
    </citation>
    <scope>NUCLEOTIDE SEQUENCE [LARGE SCALE GENOMIC DNA]</scope>
    <source>
        <tissue evidence="3">Muscle</tissue>
    </source>
</reference>
<accession>A0A5B7J299</accession>
<proteinExistence type="predicted"/>
<keyword evidence="4" id="KW-1185">Reference proteome</keyword>
<dbReference type="OrthoDB" id="203339at2759"/>
<dbReference type="Proteomes" id="UP000324222">
    <property type="component" value="Unassembled WGS sequence"/>
</dbReference>
<gene>
    <name evidence="3" type="primary">ybx2-a_3</name>
    <name evidence="3" type="ORF">E2C01_083808</name>
</gene>
<feature type="region of interest" description="Disordered" evidence="1">
    <location>
        <begin position="218"/>
        <end position="241"/>
    </location>
</feature>
<organism evidence="3 4">
    <name type="scientific">Portunus trituberculatus</name>
    <name type="common">Swimming crab</name>
    <name type="synonym">Neptunus trituberculatus</name>
    <dbReference type="NCBI Taxonomy" id="210409"/>
    <lineage>
        <taxon>Eukaryota</taxon>
        <taxon>Metazoa</taxon>
        <taxon>Ecdysozoa</taxon>
        <taxon>Arthropoda</taxon>
        <taxon>Crustacea</taxon>
        <taxon>Multicrustacea</taxon>
        <taxon>Malacostraca</taxon>
        <taxon>Eumalacostraca</taxon>
        <taxon>Eucarida</taxon>
        <taxon>Decapoda</taxon>
        <taxon>Pleocyemata</taxon>
        <taxon>Brachyura</taxon>
        <taxon>Eubrachyura</taxon>
        <taxon>Portunoidea</taxon>
        <taxon>Portunidae</taxon>
        <taxon>Portuninae</taxon>
        <taxon>Portunus</taxon>
    </lineage>
</organism>
<comment type="caution">
    <text evidence="3">The sequence shown here is derived from an EMBL/GenBank/DDBJ whole genome shotgun (WGS) entry which is preliminary data.</text>
</comment>
<dbReference type="InterPro" id="IPR012340">
    <property type="entry name" value="NA-bd_OB-fold"/>
</dbReference>
<dbReference type="PANTHER" id="PTHR11544">
    <property type="entry name" value="COLD SHOCK DOMAIN CONTAINING PROTEINS"/>
    <property type="match status" value="1"/>
</dbReference>
<dbReference type="SMART" id="SM00357">
    <property type="entry name" value="CSP"/>
    <property type="match status" value="1"/>
</dbReference>